<evidence type="ECO:0000256" key="1">
    <source>
        <dbReference type="ARBA" id="ARBA00022737"/>
    </source>
</evidence>
<evidence type="ECO:0000256" key="2">
    <source>
        <dbReference type="ARBA" id="ARBA00022803"/>
    </source>
</evidence>
<evidence type="ECO:0000313" key="11">
    <source>
        <dbReference type="Proteomes" id="UP001153069"/>
    </source>
</evidence>
<evidence type="ECO:0000256" key="7">
    <source>
        <dbReference type="SAM" id="MobiDB-lite"/>
    </source>
</evidence>
<dbReference type="InterPro" id="IPR036034">
    <property type="entry name" value="PDZ_sf"/>
</dbReference>
<feature type="region of interest" description="Disordered" evidence="7">
    <location>
        <begin position="638"/>
        <end position="751"/>
    </location>
</feature>
<keyword evidence="1" id="KW-0677">Repeat</keyword>
<reference evidence="10" key="1">
    <citation type="submission" date="2020-06" db="EMBL/GenBank/DDBJ databases">
        <authorList>
            <consortium name="Plant Systems Biology data submission"/>
        </authorList>
    </citation>
    <scope>NUCLEOTIDE SEQUENCE</scope>
    <source>
        <strain evidence="10">D6</strain>
    </source>
</reference>
<dbReference type="PROSITE" id="PS50088">
    <property type="entry name" value="ANK_REPEAT"/>
    <property type="match status" value="1"/>
</dbReference>
<dbReference type="SMART" id="SM00028">
    <property type="entry name" value="TPR"/>
    <property type="match status" value="5"/>
</dbReference>
<feature type="compositionally biased region" description="Low complexity" evidence="7">
    <location>
        <begin position="24"/>
        <end position="33"/>
    </location>
</feature>
<feature type="repeat" description="TPR" evidence="5">
    <location>
        <begin position="75"/>
        <end position="108"/>
    </location>
</feature>
<keyword evidence="11" id="KW-1185">Reference proteome</keyword>
<dbReference type="InterPro" id="IPR002110">
    <property type="entry name" value="Ankyrin_rpt"/>
</dbReference>
<feature type="compositionally biased region" description="Polar residues" evidence="7">
    <location>
        <begin position="1"/>
        <end position="10"/>
    </location>
</feature>
<dbReference type="GO" id="GO:0016020">
    <property type="term" value="C:membrane"/>
    <property type="evidence" value="ECO:0007669"/>
    <property type="project" value="TreeGrafter"/>
</dbReference>
<feature type="repeat" description="TPR" evidence="5">
    <location>
        <begin position="283"/>
        <end position="316"/>
    </location>
</feature>
<dbReference type="Gene3D" id="2.30.42.10">
    <property type="match status" value="1"/>
</dbReference>
<dbReference type="GO" id="GO:0006620">
    <property type="term" value="P:post-translational protein targeting to endoplasmic reticulum membrane"/>
    <property type="evidence" value="ECO:0007669"/>
    <property type="project" value="TreeGrafter"/>
</dbReference>
<dbReference type="Gene3D" id="1.20.5.110">
    <property type="match status" value="1"/>
</dbReference>
<keyword evidence="2 5" id="KW-0802">TPR repeat</keyword>
<evidence type="ECO:0000259" key="8">
    <source>
        <dbReference type="PROSITE" id="PS50106"/>
    </source>
</evidence>
<dbReference type="SUPFAM" id="SSF50156">
    <property type="entry name" value="PDZ domain-like"/>
    <property type="match status" value="1"/>
</dbReference>
<feature type="compositionally biased region" description="Basic and acidic residues" evidence="7">
    <location>
        <begin position="713"/>
        <end position="723"/>
    </location>
</feature>
<dbReference type="OrthoDB" id="2423701at2759"/>
<dbReference type="Pfam" id="PF07719">
    <property type="entry name" value="TPR_2"/>
    <property type="match status" value="1"/>
</dbReference>
<dbReference type="InterPro" id="IPR001478">
    <property type="entry name" value="PDZ"/>
</dbReference>
<dbReference type="CDD" id="cd15873">
    <property type="entry name" value="R-SNARE_STXBP5_6"/>
    <property type="match status" value="1"/>
</dbReference>
<dbReference type="Gene3D" id="1.25.40.10">
    <property type="entry name" value="Tetratricopeptide repeat domain"/>
    <property type="match status" value="2"/>
</dbReference>
<dbReference type="InterPro" id="IPR019734">
    <property type="entry name" value="TPR_rpt"/>
</dbReference>
<feature type="domain" description="PDZ" evidence="8">
    <location>
        <begin position="478"/>
        <end position="555"/>
    </location>
</feature>
<dbReference type="PANTHER" id="PTHR45831:SF4">
    <property type="match status" value="1"/>
</dbReference>
<evidence type="ECO:0000259" key="9">
    <source>
        <dbReference type="PROSITE" id="PS50892"/>
    </source>
</evidence>
<evidence type="ECO:0000256" key="3">
    <source>
        <dbReference type="PROSITE-ProRule" id="PRU00023"/>
    </source>
</evidence>
<dbReference type="EMBL" id="CAICTM010000463">
    <property type="protein sequence ID" value="CAB9511032.1"/>
    <property type="molecule type" value="Genomic_DNA"/>
</dbReference>
<feature type="repeat" description="ANK" evidence="3">
    <location>
        <begin position="1023"/>
        <end position="1055"/>
    </location>
</feature>
<dbReference type="PROSITE" id="PS50005">
    <property type="entry name" value="TPR"/>
    <property type="match status" value="4"/>
</dbReference>
<dbReference type="SUPFAM" id="SSF48452">
    <property type="entry name" value="TPR-like"/>
    <property type="match status" value="2"/>
</dbReference>
<dbReference type="InterPro" id="IPR036770">
    <property type="entry name" value="Ankyrin_rpt-contain_sf"/>
</dbReference>
<feature type="region of interest" description="Disordered" evidence="7">
    <location>
        <begin position="593"/>
        <end position="614"/>
    </location>
</feature>
<sequence>MRLSPHSNTGVGVDSDYDYRVPKTSPTPSSSSPMIHDTSSPPKPPTNKSQNGSGGIDGEEALLDLAQLEELHQEAERMKALGNKHMAAQEYTRAYNAYSAALQLSPVGPSSHVFLSNRAAALLSLKRYSAAATDARRAVALAPTFGKAHARLGQALYFLKDYAGAVAAYEDAIQYEPDNQVTQTYLEKAKAKLAKQQEKAQRYARGEDVSVAESSVQHTVVNSIASDPNASAAIVSGEFQKANTNPAIANAIAGRNQKMRFGGGRALTLDIGGDDEDPDFDEALNIQKRANQFLANKQYKQAIEEYTAALFLVPDDPNLSPQLHLGRAHALNGSRRHASARNDAQLAIKIKPSAEAYSTLAKSMFYLKEFEDAVEAFDNTLRMLPEGESLSQFDQAYLQKASAAVAESAHNPISRRSPSKSAMVPKLPPPRFVPREQAINSTPNLPSMPKHWPQQSPRSPSALRCGPEREISFFSESLGIKLNRGPDGIVRVLSVTKETPSSPVARKGDIQAGDVIREAAGVDIRRPITNIMWGDTVALIRLSPRPIVLLVAKELSEVPQAVREQRRLAEEEERQAFLETHSRMGEMMLEESPMFRPSPANGNEAVADSVAAQSQPESIEALNVDNGSGDASVNVVASGSAESDNVASIEIDVKDENDRNVDDINNAETKETTETASDTGETQDSEAEAASEACKEEGTKTQGEVESSVVEAAKADGESKSDDAGNGADSPAAEGGLQEANESPEPRLSLRDEEVTIVGGEVVFPRAESDFAFSGWDNLRWMSYAGVRKVEHVQYVEKLVVNEKKGWNIFGGGTSADEYQPRKLVVYSEPSLIMLLRYAKNVEELRDVLDLPVGSEPDSNALSSFLIVDAAMEPMSCKLRLSPLTTPTSVEENTDQLHADFRKLSCFSLLTPTGTIALTAIPSKHGVSYTDSSAFLETTTVELRLKQAICKAHYDETASTSANASWKHQLILGTLHSYVVLGSEKLLEKAILTAMRRSKHNIVSTSPNNAFLHGRIADAVDDSGFTALHYACFRRFSLAVALLVKAGARADMIEEPPSSIGDATERLKSLTPLHIVAQNLDHKSVSLLLAAQYPVNPNPNALDSLGRTPMYLAATAGRGANGESDPAALSRCIMALEAWGGKMFPSDMKASELRWPQNVLAAQWRPEDLNEVLRRSSVRFPLPSDVVGEQVGTSIGALWQYPLHTALVSLIKEIQSFYDNDGTVPLGPFSDPHNNTVARTILTLIRYGFEPNERIDRLGCSSLPELEDFVGFAPIQILGCAALEADNLRGRINEGLLACIMKVLEETCDALVRNGARPSLDPPPTLRLFAAKKEQTAGHHADSDGLHIDAYDRSTLKVESNKKIVAVLGGNEKLQACKKAWQEIKTISSTTNFSPPFEQDSAYTEKVVAGGCSEKSCAICWSEFGSIMNRKHRCRVTERFVCDDCSSKRVVHDGKEVRVSDGQFALAHSDQATAQREEAHKKRVENETQINKMKEDHAKARQARADEDAQRDSLFGNVMEKATNMLLGEESESKPAAVGADVGGLTDSLNQTRNALLDRGQKLESLGEKTSQMVDSSAEFARMAKELQRQSERGFFW</sequence>
<comment type="caution">
    <text evidence="10">The sequence shown here is derived from an EMBL/GenBank/DDBJ whole genome shotgun (WGS) entry which is preliminary data.</text>
</comment>
<proteinExistence type="predicted"/>
<accession>A0A9N8HFN7</accession>
<dbReference type="Gene3D" id="1.25.40.20">
    <property type="entry name" value="Ankyrin repeat-containing domain"/>
    <property type="match status" value="1"/>
</dbReference>
<evidence type="ECO:0000256" key="5">
    <source>
        <dbReference type="PROSITE-ProRule" id="PRU00339"/>
    </source>
</evidence>
<dbReference type="PANTHER" id="PTHR45831">
    <property type="entry name" value="LD24721P"/>
    <property type="match status" value="1"/>
</dbReference>
<dbReference type="SUPFAM" id="SSF48403">
    <property type="entry name" value="Ankyrin repeat"/>
    <property type="match status" value="1"/>
</dbReference>
<protein>
    <submittedName>
        <fullName evidence="10">Small glutamine-rich tetratricopeptide repeat-containing protein 2</fullName>
    </submittedName>
</protein>
<keyword evidence="4 6" id="KW-0175">Coiled coil</keyword>
<feature type="domain" description="V-SNARE coiled-coil homology" evidence="9">
    <location>
        <begin position="1534"/>
        <end position="1594"/>
    </location>
</feature>
<feature type="region of interest" description="Disordered" evidence="7">
    <location>
        <begin position="1"/>
        <end position="57"/>
    </location>
</feature>
<feature type="repeat" description="TPR" evidence="5">
    <location>
        <begin position="354"/>
        <end position="387"/>
    </location>
</feature>
<name>A0A9N8HFN7_9STRA</name>
<dbReference type="InterPro" id="IPR042855">
    <property type="entry name" value="V_SNARE_CC"/>
</dbReference>
<evidence type="ECO:0000256" key="6">
    <source>
        <dbReference type="SAM" id="Coils"/>
    </source>
</evidence>
<dbReference type="InterPro" id="IPR013105">
    <property type="entry name" value="TPR_2"/>
</dbReference>
<evidence type="ECO:0000313" key="10">
    <source>
        <dbReference type="EMBL" id="CAB9511032.1"/>
    </source>
</evidence>
<dbReference type="InterPro" id="IPR011011">
    <property type="entry name" value="Znf_FYVE_PHD"/>
</dbReference>
<dbReference type="SUPFAM" id="SSF57903">
    <property type="entry name" value="FYVE/PHD zinc finger"/>
    <property type="match status" value="1"/>
</dbReference>
<keyword evidence="3" id="KW-0040">ANK repeat</keyword>
<dbReference type="SUPFAM" id="SSF58038">
    <property type="entry name" value="SNARE fusion complex"/>
    <property type="match status" value="1"/>
</dbReference>
<dbReference type="Gene3D" id="3.30.40.10">
    <property type="entry name" value="Zinc/RING finger domain, C3HC4 (zinc finger)"/>
    <property type="match status" value="1"/>
</dbReference>
<dbReference type="InterPro" id="IPR011990">
    <property type="entry name" value="TPR-like_helical_dom_sf"/>
</dbReference>
<dbReference type="PROSITE" id="PS50892">
    <property type="entry name" value="V_SNARE"/>
    <property type="match status" value="1"/>
</dbReference>
<evidence type="ECO:0000256" key="4">
    <source>
        <dbReference type="PROSITE-ProRule" id="PRU00290"/>
    </source>
</evidence>
<dbReference type="PROSITE" id="PS50106">
    <property type="entry name" value="PDZ"/>
    <property type="match status" value="1"/>
</dbReference>
<dbReference type="GO" id="GO:0072380">
    <property type="term" value="C:TRC complex"/>
    <property type="evidence" value="ECO:0007669"/>
    <property type="project" value="TreeGrafter"/>
</dbReference>
<dbReference type="Proteomes" id="UP001153069">
    <property type="component" value="Unassembled WGS sequence"/>
</dbReference>
<feature type="region of interest" description="Disordered" evidence="7">
    <location>
        <begin position="409"/>
        <end position="463"/>
    </location>
</feature>
<dbReference type="SMART" id="SM00248">
    <property type="entry name" value="ANK"/>
    <property type="match status" value="2"/>
</dbReference>
<feature type="repeat" description="TPR" evidence="5">
    <location>
        <begin position="146"/>
        <end position="179"/>
    </location>
</feature>
<organism evidence="10 11">
    <name type="scientific">Seminavis robusta</name>
    <dbReference type="NCBI Taxonomy" id="568900"/>
    <lineage>
        <taxon>Eukaryota</taxon>
        <taxon>Sar</taxon>
        <taxon>Stramenopiles</taxon>
        <taxon>Ochrophyta</taxon>
        <taxon>Bacillariophyta</taxon>
        <taxon>Bacillariophyceae</taxon>
        <taxon>Bacillariophycidae</taxon>
        <taxon>Naviculales</taxon>
        <taxon>Naviculaceae</taxon>
        <taxon>Seminavis</taxon>
    </lineage>
</organism>
<dbReference type="InterPro" id="IPR013083">
    <property type="entry name" value="Znf_RING/FYVE/PHD"/>
</dbReference>
<feature type="coiled-coil region" evidence="6">
    <location>
        <begin position="1476"/>
        <end position="1510"/>
    </location>
</feature>
<dbReference type="InterPro" id="IPR047150">
    <property type="entry name" value="SGT"/>
</dbReference>
<gene>
    <name evidence="10" type="ORF">SEMRO_464_G148440.1</name>
</gene>
<feature type="compositionally biased region" description="Basic and acidic residues" evidence="7">
    <location>
        <begin position="651"/>
        <end position="673"/>
    </location>
</feature>
<dbReference type="GO" id="GO:0060090">
    <property type="term" value="F:molecular adaptor activity"/>
    <property type="evidence" value="ECO:0007669"/>
    <property type="project" value="TreeGrafter"/>
</dbReference>
<dbReference type="CDD" id="cd00136">
    <property type="entry name" value="PDZ_canonical"/>
    <property type="match status" value="1"/>
</dbReference>